<name>C8N9Z1_CARH6</name>
<sequence length="50" mass="5760">MQIYITFFAVVVAIPLEQGRFFNQVYASRSARNASRNPFGAGTVFQFFFF</sequence>
<proteinExistence type="predicted"/>
<gene>
    <name evidence="1" type="ORF">HMPREF0198_1319</name>
</gene>
<dbReference type="AlphaFoldDB" id="C8N9Z1"/>
<evidence type="ECO:0000313" key="1">
    <source>
        <dbReference type="EMBL" id="EEV88573.1"/>
    </source>
</evidence>
<evidence type="ECO:0000313" key="2">
    <source>
        <dbReference type="Proteomes" id="UP000004870"/>
    </source>
</evidence>
<dbReference type="Proteomes" id="UP000004870">
    <property type="component" value="Unassembled WGS sequence"/>
</dbReference>
<dbReference type="EMBL" id="ACKY01000063">
    <property type="protein sequence ID" value="EEV88573.1"/>
    <property type="molecule type" value="Genomic_DNA"/>
</dbReference>
<keyword evidence="2" id="KW-1185">Reference proteome</keyword>
<comment type="caution">
    <text evidence="1">The sequence shown here is derived from an EMBL/GenBank/DDBJ whole genome shotgun (WGS) entry which is preliminary data.</text>
</comment>
<reference evidence="1 2" key="1">
    <citation type="submission" date="2009-08" db="EMBL/GenBank/DDBJ databases">
        <authorList>
            <person name="Qin X."/>
            <person name="Bachman B."/>
            <person name="Battles P."/>
            <person name="Bell A."/>
            <person name="Bess C."/>
            <person name="Bickham C."/>
            <person name="Chaboub L."/>
            <person name="Chen D."/>
            <person name="Coyle M."/>
            <person name="Deiros D.R."/>
            <person name="Dinh H."/>
            <person name="Forbes L."/>
            <person name="Fowler G."/>
            <person name="Francisco L."/>
            <person name="Fu Q."/>
            <person name="Gubbala S."/>
            <person name="Hale W."/>
            <person name="Han Y."/>
            <person name="Hemphill L."/>
            <person name="Highlander S.K."/>
            <person name="Hirani K."/>
            <person name="Hogues M."/>
            <person name="Jackson L."/>
            <person name="Jakkamsetti A."/>
            <person name="Javaid M."/>
            <person name="Jiang H."/>
            <person name="Korchina V."/>
            <person name="Kovar C."/>
            <person name="Lara F."/>
            <person name="Lee S."/>
            <person name="Mata R."/>
            <person name="Mathew T."/>
            <person name="Moen C."/>
            <person name="Morales K."/>
            <person name="Munidasa M."/>
            <person name="Nazareth L."/>
            <person name="Ngo R."/>
            <person name="Nguyen L."/>
            <person name="Okwuonu G."/>
            <person name="Ongeri F."/>
            <person name="Patil S."/>
            <person name="Petrosino J."/>
            <person name="Pham C."/>
            <person name="Pham P."/>
            <person name="Pu L.-L."/>
            <person name="Puazo M."/>
            <person name="Raj R."/>
            <person name="Reid J."/>
            <person name="Rouhana J."/>
            <person name="Saada N."/>
            <person name="Shang Y."/>
            <person name="Simmons D."/>
            <person name="Thornton R."/>
            <person name="Warren J."/>
            <person name="Weissenberger G."/>
            <person name="Zhang J."/>
            <person name="Zhang L."/>
            <person name="Zhou C."/>
            <person name="Zhu D."/>
            <person name="Muzny D."/>
            <person name="Worley K."/>
            <person name="Gibbs R."/>
        </authorList>
    </citation>
    <scope>NUCLEOTIDE SEQUENCE [LARGE SCALE GENOMIC DNA]</scope>
    <source>
        <strain evidence="2">ATCC 15826 / DSM 8339 / NCTC 10426 / 6573</strain>
    </source>
</reference>
<organism evidence="1 2">
    <name type="scientific">Cardiobacterium hominis (strain ATCC 15826 / DSM 8339 / NCTC 10426 / 6573)</name>
    <dbReference type="NCBI Taxonomy" id="638300"/>
    <lineage>
        <taxon>Bacteria</taxon>
        <taxon>Pseudomonadati</taxon>
        <taxon>Pseudomonadota</taxon>
        <taxon>Gammaproteobacteria</taxon>
        <taxon>Cardiobacteriales</taxon>
        <taxon>Cardiobacteriaceae</taxon>
        <taxon>Cardiobacterium</taxon>
    </lineage>
</organism>
<dbReference type="HOGENOM" id="CLU_3115888_0_0_6"/>
<protein>
    <submittedName>
        <fullName evidence="1">Uncharacterized protein</fullName>
    </submittedName>
</protein>
<accession>C8N9Z1</accession>